<organism evidence="1 2">
    <name type="scientific">Coprinopsis marcescibilis</name>
    <name type="common">Agaric fungus</name>
    <name type="synonym">Psathyrella marcescibilis</name>
    <dbReference type="NCBI Taxonomy" id="230819"/>
    <lineage>
        <taxon>Eukaryota</taxon>
        <taxon>Fungi</taxon>
        <taxon>Dikarya</taxon>
        <taxon>Basidiomycota</taxon>
        <taxon>Agaricomycotina</taxon>
        <taxon>Agaricomycetes</taxon>
        <taxon>Agaricomycetidae</taxon>
        <taxon>Agaricales</taxon>
        <taxon>Agaricineae</taxon>
        <taxon>Psathyrellaceae</taxon>
        <taxon>Coprinopsis</taxon>
    </lineage>
</organism>
<dbReference type="PANTHER" id="PTHR43162:SF1">
    <property type="entry name" value="PRESTALK A DIFFERENTIATION PROTEIN A"/>
    <property type="match status" value="1"/>
</dbReference>
<dbReference type="OrthoDB" id="419598at2759"/>
<dbReference type="Proteomes" id="UP000307440">
    <property type="component" value="Unassembled WGS sequence"/>
</dbReference>
<dbReference type="Gene3D" id="3.90.25.10">
    <property type="entry name" value="UDP-galactose 4-epimerase, domain 1"/>
    <property type="match status" value="1"/>
</dbReference>
<dbReference type="InterPro" id="IPR036291">
    <property type="entry name" value="NAD(P)-bd_dom_sf"/>
</dbReference>
<dbReference type="PANTHER" id="PTHR43162">
    <property type="match status" value="1"/>
</dbReference>
<evidence type="ECO:0000313" key="2">
    <source>
        <dbReference type="Proteomes" id="UP000307440"/>
    </source>
</evidence>
<keyword evidence="2" id="KW-1185">Reference proteome</keyword>
<evidence type="ECO:0000313" key="1">
    <source>
        <dbReference type="EMBL" id="TFK19067.1"/>
    </source>
</evidence>
<dbReference type="STRING" id="230819.A0A5C3KGU6"/>
<dbReference type="EMBL" id="ML210362">
    <property type="protein sequence ID" value="TFK19067.1"/>
    <property type="molecule type" value="Genomic_DNA"/>
</dbReference>
<dbReference type="InterPro" id="IPR051604">
    <property type="entry name" value="Ergot_Alk_Oxidoreductase"/>
</dbReference>
<proteinExistence type="predicted"/>
<protein>
    <submittedName>
        <fullName evidence="1">NmrA family protein</fullName>
    </submittedName>
</protein>
<name>A0A5C3KGU6_COPMA</name>
<reference evidence="1 2" key="1">
    <citation type="journal article" date="2019" name="Nat. Ecol. Evol.">
        <title>Megaphylogeny resolves global patterns of mushroom evolution.</title>
        <authorList>
            <person name="Varga T."/>
            <person name="Krizsan K."/>
            <person name="Foldi C."/>
            <person name="Dima B."/>
            <person name="Sanchez-Garcia M."/>
            <person name="Sanchez-Ramirez S."/>
            <person name="Szollosi G.J."/>
            <person name="Szarkandi J.G."/>
            <person name="Papp V."/>
            <person name="Albert L."/>
            <person name="Andreopoulos W."/>
            <person name="Angelini C."/>
            <person name="Antonin V."/>
            <person name="Barry K.W."/>
            <person name="Bougher N.L."/>
            <person name="Buchanan P."/>
            <person name="Buyck B."/>
            <person name="Bense V."/>
            <person name="Catcheside P."/>
            <person name="Chovatia M."/>
            <person name="Cooper J."/>
            <person name="Damon W."/>
            <person name="Desjardin D."/>
            <person name="Finy P."/>
            <person name="Geml J."/>
            <person name="Haridas S."/>
            <person name="Hughes K."/>
            <person name="Justo A."/>
            <person name="Karasinski D."/>
            <person name="Kautmanova I."/>
            <person name="Kiss B."/>
            <person name="Kocsube S."/>
            <person name="Kotiranta H."/>
            <person name="LaButti K.M."/>
            <person name="Lechner B.E."/>
            <person name="Liimatainen K."/>
            <person name="Lipzen A."/>
            <person name="Lukacs Z."/>
            <person name="Mihaltcheva S."/>
            <person name="Morgado L.N."/>
            <person name="Niskanen T."/>
            <person name="Noordeloos M.E."/>
            <person name="Ohm R.A."/>
            <person name="Ortiz-Santana B."/>
            <person name="Ovrebo C."/>
            <person name="Racz N."/>
            <person name="Riley R."/>
            <person name="Savchenko A."/>
            <person name="Shiryaev A."/>
            <person name="Soop K."/>
            <person name="Spirin V."/>
            <person name="Szebenyi C."/>
            <person name="Tomsovsky M."/>
            <person name="Tulloss R.E."/>
            <person name="Uehling J."/>
            <person name="Grigoriev I.V."/>
            <person name="Vagvolgyi C."/>
            <person name="Papp T."/>
            <person name="Martin F.M."/>
            <person name="Miettinen O."/>
            <person name="Hibbett D.S."/>
            <person name="Nagy L.G."/>
        </authorList>
    </citation>
    <scope>NUCLEOTIDE SEQUENCE [LARGE SCALE GENOMIC DNA]</scope>
    <source>
        <strain evidence="1 2">CBS 121175</strain>
    </source>
</reference>
<dbReference type="AlphaFoldDB" id="A0A5C3KGU6"/>
<dbReference type="Gene3D" id="3.40.50.720">
    <property type="entry name" value="NAD(P)-binding Rossmann-like Domain"/>
    <property type="match status" value="1"/>
</dbReference>
<dbReference type="SUPFAM" id="SSF51735">
    <property type="entry name" value="NAD(P)-binding Rossmann-fold domains"/>
    <property type="match status" value="1"/>
</dbReference>
<accession>A0A5C3KGU6</accession>
<gene>
    <name evidence="1" type="ORF">FA15DRAFT_760271</name>
</gene>
<sequence>MTTLITGGASKIGVALAKSLQADGRDVLFASRSGRVPDGFKSVKLDWDERSTFENPFGSEKGQIQSVYLLPPPATPDPSIILNSFIDIAVNKDVKRIVVLFSSVVERKKSGIEYLILRPTWFIDNFITNHGFNIRTKDTFVTAVPTGKVPLVAIQDIATAAYEAIVAEKLPAKDKVIVGPEAKTYDEWANVLSGVLGRTIIHQKTPRGNLIDMYKQFGIPAAYAEWLTEIEQRVESGWEHDMLQKLEEGEKERLFVGTVTVESWATENAKELKSEG</sequence>